<evidence type="ECO:0000259" key="9">
    <source>
        <dbReference type="Pfam" id="PF08335"/>
    </source>
</evidence>
<evidence type="ECO:0000256" key="4">
    <source>
        <dbReference type="ARBA" id="ARBA00022840"/>
    </source>
</evidence>
<dbReference type="NCBIfam" id="NF008292">
    <property type="entry name" value="PRK11072.1"/>
    <property type="match status" value="1"/>
</dbReference>
<dbReference type="InterPro" id="IPR023057">
    <property type="entry name" value="GlnE"/>
</dbReference>
<keyword evidence="1 7" id="KW-0808">Transferase</keyword>
<evidence type="ECO:0000256" key="6">
    <source>
        <dbReference type="ARBA" id="ARBA00023268"/>
    </source>
</evidence>
<evidence type="ECO:0000256" key="5">
    <source>
        <dbReference type="ARBA" id="ARBA00022842"/>
    </source>
</evidence>
<keyword evidence="11" id="KW-1185">Reference proteome</keyword>
<dbReference type="Gene3D" id="3.30.460.10">
    <property type="entry name" value="Beta Polymerase, domain 2"/>
    <property type="match status" value="2"/>
</dbReference>
<proteinExistence type="inferred from homology"/>
<comment type="caution">
    <text evidence="10">The sequence shown here is derived from an EMBL/GenBank/DDBJ whole genome shotgun (WGS) entry which is preliminary data.</text>
</comment>
<reference evidence="10 11" key="1">
    <citation type="submission" date="2023-10" db="EMBL/GenBank/DDBJ databases">
        <title>Psychrosphaera aquimaarina strain SW33 isolated from seawater.</title>
        <authorList>
            <person name="Bayburt H."/>
            <person name="Kim J.M."/>
            <person name="Choi B.J."/>
            <person name="Jeon C.O."/>
        </authorList>
    </citation>
    <scope>NUCLEOTIDE SEQUENCE [LARGE SCALE GENOMIC DNA]</scope>
    <source>
        <strain evidence="10 11">KCTC 52743</strain>
    </source>
</reference>
<evidence type="ECO:0000259" key="8">
    <source>
        <dbReference type="Pfam" id="PF03710"/>
    </source>
</evidence>
<keyword evidence="5 7" id="KW-0460">Magnesium</keyword>
<evidence type="ECO:0000256" key="1">
    <source>
        <dbReference type="ARBA" id="ARBA00022679"/>
    </source>
</evidence>
<dbReference type="SUPFAM" id="SSF81593">
    <property type="entry name" value="Nucleotidyltransferase substrate binding subunit/domain"/>
    <property type="match status" value="2"/>
</dbReference>
<comment type="catalytic activity">
    <reaction evidence="7">
        <text>[glutamine synthetase]-L-tyrosine + ATP = [glutamine synthetase]-O(4)-(5'-adenylyl)-L-tyrosine + diphosphate</text>
        <dbReference type="Rhea" id="RHEA:18589"/>
        <dbReference type="Rhea" id="RHEA-COMP:10660"/>
        <dbReference type="Rhea" id="RHEA-COMP:10661"/>
        <dbReference type="ChEBI" id="CHEBI:30616"/>
        <dbReference type="ChEBI" id="CHEBI:33019"/>
        <dbReference type="ChEBI" id="CHEBI:46858"/>
        <dbReference type="ChEBI" id="CHEBI:83624"/>
        <dbReference type="EC" id="2.7.7.42"/>
    </reaction>
</comment>
<accession>A0ABU3R3L8</accession>
<dbReference type="Pfam" id="PF03710">
    <property type="entry name" value="GlnE"/>
    <property type="match status" value="2"/>
</dbReference>
<dbReference type="PANTHER" id="PTHR30621">
    <property type="entry name" value="GLUTAMINE SYNTHETASE ADENYLYLTRANSFERASE"/>
    <property type="match status" value="1"/>
</dbReference>
<gene>
    <name evidence="7 10" type="primary">glnE</name>
    <name evidence="10" type="ORF">RT723_14940</name>
</gene>
<feature type="domain" description="PII-uridylyltransferase/Glutamine-synthetase adenylyltransferase" evidence="9">
    <location>
        <begin position="825"/>
        <end position="910"/>
    </location>
</feature>
<comment type="cofactor">
    <cofactor evidence="7">
        <name>Mg(2+)</name>
        <dbReference type="ChEBI" id="CHEBI:18420"/>
    </cofactor>
</comment>
<dbReference type="CDD" id="cd05401">
    <property type="entry name" value="NT_GlnE_GlnD_like"/>
    <property type="match status" value="2"/>
</dbReference>
<feature type="domain" description="Glutamate-ammonia ligase adenylyltransferase repeated" evidence="8">
    <location>
        <begin position="39"/>
        <end position="276"/>
    </location>
</feature>
<dbReference type="HAMAP" id="MF_00802">
    <property type="entry name" value="GlnE"/>
    <property type="match status" value="1"/>
</dbReference>
<comment type="catalytic activity">
    <reaction evidence="7">
        <text>[glutamine synthetase]-O(4)-(5'-adenylyl)-L-tyrosine + phosphate = [glutamine synthetase]-L-tyrosine + ADP</text>
        <dbReference type="Rhea" id="RHEA:43716"/>
        <dbReference type="Rhea" id="RHEA-COMP:10660"/>
        <dbReference type="Rhea" id="RHEA-COMP:10661"/>
        <dbReference type="ChEBI" id="CHEBI:43474"/>
        <dbReference type="ChEBI" id="CHEBI:46858"/>
        <dbReference type="ChEBI" id="CHEBI:83624"/>
        <dbReference type="ChEBI" id="CHEBI:456216"/>
        <dbReference type="EC" id="2.7.7.89"/>
    </reaction>
</comment>
<dbReference type="GO" id="GO:0047388">
    <property type="term" value="F:[glutamine synthetase]-adenylyl-L-tyrosine phosphorylase activity"/>
    <property type="evidence" value="ECO:0007669"/>
    <property type="project" value="UniProtKB-EC"/>
</dbReference>
<organism evidence="10 11">
    <name type="scientific">Psychrosphaera aquimarina</name>
    <dbReference type="NCBI Taxonomy" id="2044854"/>
    <lineage>
        <taxon>Bacteria</taxon>
        <taxon>Pseudomonadati</taxon>
        <taxon>Pseudomonadota</taxon>
        <taxon>Gammaproteobacteria</taxon>
        <taxon>Alteromonadales</taxon>
        <taxon>Pseudoalteromonadaceae</taxon>
        <taxon>Psychrosphaera</taxon>
    </lineage>
</organism>
<dbReference type="Proteomes" id="UP001257914">
    <property type="component" value="Unassembled WGS sequence"/>
</dbReference>
<evidence type="ECO:0000313" key="10">
    <source>
        <dbReference type="EMBL" id="MDU0114262.1"/>
    </source>
</evidence>
<comment type="similarity">
    <text evidence="7">Belongs to the GlnE family.</text>
</comment>
<evidence type="ECO:0000256" key="7">
    <source>
        <dbReference type="HAMAP-Rule" id="MF_00802"/>
    </source>
</evidence>
<evidence type="ECO:0000256" key="3">
    <source>
        <dbReference type="ARBA" id="ARBA00022741"/>
    </source>
</evidence>
<keyword evidence="4 7" id="KW-0067">ATP-binding</keyword>
<dbReference type="EC" id="2.7.7.89" evidence="7"/>
<dbReference type="GO" id="GO:0008882">
    <property type="term" value="F:[glutamate-ammonia-ligase] adenylyltransferase activity"/>
    <property type="evidence" value="ECO:0007669"/>
    <property type="project" value="UniProtKB-EC"/>
</dbReference>
<dbReference type="PANTHER" id="PTHR30621:SF0">
    <property type="entry name" value="BIFUNCTIONAL GLUTAMINE SYNTHETASE ADENYLYLTRANSFERASE_ADENYLYL-REMOVING ENZYME"/>
    <property type="match status" value="1"/>
</dbReference>
<feature type="region of interest" description="Adenylyl removase" evidence="7">
    <location>
        <begin position="1"/>
        <end position="449"/>
    </location>
</feature>
<feature type="domain" description="Glutamate-ammonia ligase adenylyltransferase repeated" evidence="8">
    <location>
        <begin position="551"/>
        <end position="802"/>
    </location>
</feature>
<dbReference type="EMBL" id="JAWCUA010000010">
    <property type="protein sequence ID" value="MDU0114262.1"/>
    <property type="molecule type" value="Genomic_DNA"/>
</dbReference>
<keyword evidence="2 7" id="KW-0548">Nucleotidyltransferase</keyword>
<sequence length="940" mass="107987">MENLPKELMTLAESRLRSLLLKWPEIEPTAVGIEITNILLAHSEFIYQSCQRYSRLSEYFLTLNSPGELLTKIHFIEPSVLSLDEHDFVQKLRSFRQWVMSVIAAKDFLKLQTIETTMDELSALADQFYTLAREWVKHQMAPRWGVALDTHGKEIILIALGMGKLGGKELNFSSDIDLIFCYAQKGQTSTGRRSEDYQIYFTKMAQKIIQLLDSVTADGRVFRVDMRLRPFGDSGPLVSSFDALEDYYQDQGREWERYALLKARPLGLSTDITNSELTQQQLLMQVLKPFVYRRYIDYSVIDALRKMKRQIQQEVKRRNLTLNIKLGEGGIREAEFIVQALQMLRGGKDPQLQKQSLLKTLPELVALSVFSEEESQQLRTSYLWLRQCEQYLQAFSDEQTQTLPQDKVKQLSLVTLFGLADWTEFLATFEHHSQNINHIFVNVIGEAPQDSAKQEDHLINKWRDIWLLKDEMAENQDDNIVIQGLKEDLTNVVSGGRGQDKLDLLMPLLFAECESQKIQLNQATAVFNLVKKIASRTTYLELLVENQGARTQLVKLVTSCHFIGKELTKFPLLLDLLIDPKLLYSPAELSSYHSDLRRNLLRVEPDDLELQMEVLRQFKLSNQLAIAACDVQGVMDLMQVSDHLTELASVCLYFAVEIAWTQMVAKYGYPVGSSIENKNFGVIGYGKLGGYELGYGSDLDIVFVHNCDSSLSTDGKKQIDSRQFYLKLAQRIMHIFTTRTLSGELYEVDTRLRPSGASGLLAINIETFAQYQQTEAWTWEHQALVRARYISGDDSLGERFNQIRRDILTTDRDVEALKQEIASMRVKMYENLNKEKDGLFDLKQSRGGIADIEFISQLLVLSKSKEYPELTQLPDNVRVLQLASQLDLISVEHYKLLVDAYLLYRRLYHKASLNGGEKLILMSDIEQSRDQVIQIWQRLF</sequence>
<keyword evidence="6 7" id="KW-0511">Multifunctional enzyme</keyword>
<comment type="function">
    <text evidence="7">Involved in the regulation of glutamine synthetase GlnA, a key enzyme in the process to assimilate ammonia. When cellular nitrogen levels are high, the C-terminal adenylyl transferase (AT) inactivates GlnA by covalent transfer of an adenylyl group from ATP to specific tyrosine residue of GlnA, thus reducing its activity. Conversely, when nitrogen levels are low, the N-terminal adenylyl removase (AR) activates GlnA by removing the adenylyl group by phosphorolysis, increasing its activity. The regulatory region of GlnE binds the signal transduction protein PII (GlnB) which indicates the nitrogen status of the cell.</text>
</comment>
<feature type="region of interest" description="Adenylyl transferase" evidence="7">
    <location>
        <begin position="456"/>
        <end position="940"/>
    </location>
</feature>
<dbReference type="InterPro" id="IPR013546">
    <property type="entry name" value="PII_UdlTrfase/GS_AdlTrfase"/>
</dbReference>
<name>A0ABU3R3L8_9GAMM</name>
<dbReference type="InterPro" id="IPR043519">
    <property type="entry name" value="NT_sf"/>
</dbReference>
<evidence type="ECO:0000256" key="2">
    <source>
        <dbReference type="ARBA" id="ARBA00022695"/>
    </source>
</evidence>
<evidence type="ECO:0000313" key="11">
    <source>
        <dbReference type="Proteomes" id="UP001257914"/>
    </source>
</evidence>
<dbReference type="Pfam" id="PF08335">
    <property type="entry name" value="GlnD_UR_UTase"/>
    <property type="match status" value="2"/>
</dbReference>
<dbReference type="EC" id="2.7.7.42" evidence="7"/>
<feature type="domain" description="PII-uridylyltransferase/Glutamine-synthetase adenylyltransferase" evidence="9">
    <location>
        <begin position="305"/>
        <end position="442"/>
    </location>
</feature>
<keyword evidence="3 7" id="KW-0547">Nucleotide-binding</keyword>
<dbReference type="SUPFAM" id="SSF81301">
    <property type="entry name" value="Nucleotidyltransferase"/>
    <property type="match status" value="2"/>
</dbReference>
<protein>
    <recommendedName>
        <fullName evidence="7">Bifunctional glutamine synthetase adenylyltransferase/adenylyl-removing enzyme</fullName>
    </recommendedName>
    <alternativeName>
        <fullName evidence="7">ATP:glutamine synthetase adenylyltransferase</fullName>
    </alternativeName>
    <alternativeName>
        <fullName evidence="7">ATase</fullName>
    </alternativeName>
    <domain>
        <recommendedName>
            <fullName evidence="7">Glutamine synthetase adenylyl-L-tyrosine phosphorylase</fullName>
            <ecNumber evidence="7">2.7.7.89</ecNumber>
        </recommendedName>
        <alternativeName>
            <fullName evidence="7">Adenylyl removase</fullName>
            <shortName evidence="7">AR</shortName>
            <shortName evidence="7">AT-N</shortName>
        </alternativeName>
    </domain>
    <domain>
        <recommendedName>
            <fullName evidence="7">Glutamine synthetase adenylyl transferase</fullName>
            <ecNumber evidence="7">2.7.7.42</ecNumber>
        </recommendedName>
        <alternativeName>
            <fullName evidence="7">Adenylyl transferase</fullName>
            <shortName evidence="7">AT</shortName>
            <shortName evidence="7">AT-C</shortName>
        </alternativeName>
    </domain>
</protein>
<dbReference type="RefSeq" id="WP_315947887.1">
    <property type="nucleotide sequence ID" value="NZ_JAWCUA010000010.1"/>
</dbReference>
<dbReference type="GO" id="GO:0016874">
    <property type="term" value="F:ligase activity"/>
    <property type="evidence" value="ECO:0007669"/>
    <property type="project" value="UniProtKB-KW"/>
</dbReference>
<dbReference type="InterPro" id="IPR005190">
    <property type="entry name" value="GlnE_rpt_dom"/>
</dbReference>
<dbReference type="Gene3D" id="1.20.120.1510">
    <property type="match status" value="1"/>
</dbReference>
<dbReference type="Gene3D" id="1.20.120.330">
    <property type="entry name" value="Nucleotidyltransferases domain 2"/>
    <property type="match status" value="2"/>
</dbReference>
<keyword evidence="10" id="KW-0436">Ligase</keyword>